<dbReference type="Pfam" id="PF02514">
    <property type="entry name" value="CobN-Mg_chel"/>
    <property type="match status" value="1"/>
</dbReference>
<dbReference type="EMBL" id="FQUW01000020">
    <property type="protein sequence ID" value="SHF26370.1"/>
    <property type="molecule type" value="Genomic_DNA"/>
</dbReference>
<evidence type="ECO:0000313" key="2">
    <source>
        <dbReference type="EMBL" id="SHF26370.1"/>
    </source>
</evidence>
<evidence type="ECO:0000259" key="1">
    <source>
        <dbReference type="Pfam" id="PF02514"/>
    </source>
</evidence>
<sequence>MTIRASGMFRDAFLNVIHLIDQAVEMVANLDEPEDLNFVAAHVRQEVAEKVAQGINPEQAREEALWRIFSDPPGCYGAGVSNLITARNWRDEKDLGEVYVTWGGYAYSRRSFGKDARPAFRQRLALVEATVKNEDTREIDMYDSDDFYSYHGGMVAAVKAIKGEPPMSFSGDSSDPARVRVRTLDEETRYIFRARVLNPKWIESMKRHGYKGAGDLSHLVEVAFGWDATAGVLEDWLYEALAHKYALDPSMQDWFKEVNPWALQNIVEHLLEAIERGMWQAAPEMNEALRELYLEIEGELEARTE</sequence>
<dbReference type="PANTHER" id="PTHR44119">
    <property type="entry name" value="MAGNESIUM-CHELATASE SUBUNIT CHLH, CHLOROPLASTIC"/>
    <property type="match status" value="1"/>
</dbReference>
<feature type="domain" description="CobN/magnesium chelatase" evidence="1">
    <location>
        <begin position="2"/>
        <end position="285"/>
    </location>
</feature>
<accession>A0A1M5A7V0</accession>
<proteinExistence type="predicted"/>
<keyword evidence="3" id="KW-1185">Reference proteome</keyword>
<protein>
    <submittedName>
        <fullName evidence="2">CobN/Magnesium Chelatase</fullName>
    </submittedName>
</protein>
<dbReference type="Proteomes" id="UP000184196">
    <property type="component" value="Unassembled WGS sequence"/>
</dbReference>
<name>A0A1M5A7V0_9FIRM</name>
<dbReference type="InterPro" id="IPR003672">
    <property type="entry name" value="CobN/Mg_chltase"/>
</dbReference>
<gene>
    <name evidence="2" type="ORF">SAMN02745218_01818</name>
</gene>
<evidence type="ECO:0000313" key="3">
    <source>
        <dbReference type="Proteomes" id="UP000184196"/>
    </source>
</evidence>
<dbReference type="PANTHER" id="PTHR44119:SF4">
    <property type="entry name" value="AEROBIC COBALTOCHELATASE SUBUNIT COBN"/>
    <property type="match status" value="1"/>
</dbReference>
<reference evidence="3" key="1">
    <citation type="submission" date="2016-11" db="EMBL/GenBank/DDBJ databases">
        <authorList>
            <person name="Varghese N."/>
            <person name="Submissions S."/>
        </authorList>
    </citation>
    <scope>NUCLEOTIDE SEQUENCE [LARGE SCALE GENOMIC DNA]</scope>
    <source>
        <strain evidence="3">DSM 11792</strain>
    </source>
</reference>
<dbReference type="AlphaFoldDB" id="A0A1M5A7V0"/>
<organism evidence="2 3">
    <name type="scientific">Desulfofundulus australicus DSM 11792</name>
    <dbReference type="NCBI Taxonomy" id="1121425"/>
    <lineage>
        <taxon>Bacteria</taxon>
        <taxon>Bacillati</taxon>
        <taxon>Bacillota</taxon>
        <taxon>Clostridia</taxon>
        <taxon>Eubacteriales</taxon>
        <taxon>Peptococcaceae</taxon>
        <taxon>Desulfofundulus</taxon>
    </lineage>
</organism>